<dbReference type="SMART" id="SM00342">
    <property type="entry name" value="HTH_ARAC"/>
    <property type="match status" value="1"/>
</dbReference>
<evidence type="ECO:0000256" key="1">
    <source>
        <dbReference type="ARBA" id="ARBA00023015"/>
    </source>
</evidence>
<gene>
    <name evidence="5" type="ORF">PAESOLCIP111_03333</name>
</gene>
<reference evidence="5" key="1">
    <citation type="submission" date="2021-06" db="EMBL/GenBank/DDBJ databases">
        <authorList>
            <person name="Criscuolo A."/>
        </authorList>
    </citation>
    <scope>NUCLEOTIDE SEQUENCE</scope>
    <source>
        <strain evidence="5">CIP111600</strain>
    </source>
</reference>
<dbReference type="InterPro" id="IPR018062">
    <property type="entry name" value="HTH_AraC-typ_CS"/>
</dbReference>
<evidence type="ECO:0000256" key="3">
    <source>
        <dbReference type="ARBA" id="ARBA00023163"/>
    </source>
</evidence>
<accession>A0A916NQ93</accession>
<name>A0A916NQ93_9BACL</name>
<organism evidence="5 6">
    <name type="scientific">Paenibacillus solanacearum</name>
    <dbReference type="NCBI Taxonomy" id="2048548"/>
    <lineage>
        <taxon>Bacteria</taxon>
        <taxon>Bacillati</taxon>
        <taxon>Bacillota</taxon>
        <taxon>Bacilli</taxon>
        <taxon>Bacillales</taxon>
        <taxon>Paenibacillaceae</taxon>
        <taxon>Paenibacillus</taxon>
    </lineage>
</organism>
<dbReference type="RefSeq" id="WP_218093094.1">
    <property type="nucleotide sequence ID" value="NZ_CAJVAS010000014.1"/>
</dbReference>
<sequence>MNGRHLDLGELSLLQPTVHYICLTRGRPNRVWGPRAIPDCHLVYVVSGLAKLSIGEEERIVPPGHCAFYGVDSVTQILSTEEEPVTYYSLHFEWNTPSPTPMSLPQLLSGIRYTSASQLYGPATSYSVRVPGYGSVNIPHFFPFPGAEPLLLQLLREYDAKEPGYDFVLRGLLGRLLAALVRLQLGNTSHGELAKKIAPALKAIEKHPETDWSTAALAEMCGYNANYFTGVFKAATGTSPKSYIIANRMRRAKKLLLEEDTIEKAARKAGYSSLHYFCRHFKAETGQTPTQFKKQLFDL</sequence>
<dbReference type="PROSITE" id="PS00041">
    <property type="entry name" value="HTH_ARAC_FAMILY_1"/>
    <property type="match status" value="1"/>
</dbReference>
<keyword evidence="3" id="KW-0804">Transcription</keyword>
<keyword evidence="1" id="KW-0805">Transcription regulation</keyword>
<proteinExistence type="predicted"/>
<dbReference type="Proteomes" id="UP000693672">
    <property type="component" value="Unassembled WGS sequence"/>
</dbReference>
<evidence type="ECO:0000313" key="6">
    <source>
        <dbReference type="Proteomes" id="UP000693672"/>
    </source>
</evidence>
<dbReference type="AlphaFoldDB" id="A0A916NQ93"/>
<protein>
    <recommendedName>
        <fullName evidence="4">HTH araC/xylS-type domain-containing protein</fullName>
    </recommendedName>
</protein>
<dbReference type="Pfam" id="PF12833">
    <property type="entry name" value="HTH_18"/>
    <property type="match status" value="1"/>
</dbReference>
<dbReference type="InterPro" id="IPR003313">
    <property type="entry name" value="AraC-bd"/>
</dbReference>
<evidence type="ECO:0000259" key="4">
    <source>
        <dbReference type="PROSITE" id="PS01124"/>
    </source>
</evidence>
<dbReference type="EMBL" id="CAJVAS010000014">
    <property type="protein sequence ID" value="CAG7631954.1"/>
    <property type="molecule type" value="Genomic_DNA"/>
</dbReference>
<dbReference type="GO" id="GO:0003700">
    <property type="term" value="F:DNA-binding transcription factor activity"/>
    <property type="evidence" value="ECO:0007669"/>
    <property type="project" value="InterPro"/>
</dbReference>
<keyword evidence="6" id="KW-1185">Reference proteome</keyword>
<comment type="caution">
    <text evidence="5">The sequence shown here is derived from an EMBL/GenBank/DDBJ whole genome shotgun (WGS) entry which is preliminary data.</text>
</comment>
<keyword evidence="2" id="KW-0238">DNA-binding</keyword>
<dbReference type="PROSITE" id="PS01124">
    <property type="entry name" value="HTH_ARAC_FAMILY_2"/>
    <property type="match status" value="1"/>
</dbReference>
<evidence type="ECO:0000313" key="5">
    <source>
        <dbReference type="EMBL" id="CAG7631954.1"/>
    </source>
</evidence>
<dbReference type="InterPro" id="IPR018060">
    <property type="entry name" value="HTH_AraC"/>
</dbReference>
<dbReference type="Pfam" id="PF02311">
    <property type="entry name" value="AraC_binding"/>
    <property type="match status" value="1"/>
</dbReference>
<dbReference type="GO" id="GO:0043565">
    <property type="term" value="F:sequence-specific DNA binding"/>
    <property type="evidence" value="ECO:0007669"/>
    <property type="project" value="InterPro"/>
</dbReference>
<feature type="domain" description="HTH araC/xylS-type" evidence="4">
    <location>
        <begin position="198"/>
        <end position="295"/>
    </location>
</feature>
<dbReference type="PANTHER" id="PTHR43280">
    <property type="entry name" value="ARAC-FAMILY TRANSCRIPTIONAL REGULATOR"/>
    <property type="match status" value="1"/>
</dbReference>
<evidence type="ECO:0000256" key="2">
    <source>
        <dbReference type="ARBA" id="ARBA00023125"/>
    </source>
</evidence>
<dbReference type="PANTHER" id="PTHR43280:SF11">
    <property type="entry name" value="RCS-SPECIFIC HTH-TYPE TRANSCRIPTIONAL ACTIVATOR RCLR"/>
    <property type="match status" value="1"/>
</dbReference>